<dbReference type="GO" id="GO:0005737">
    <property type="term" value="C:cytoplasm"/>
    <property type="evidence" value="ECO:0007669"/>
    <property type="project" value="UniProtKB-SubCell"/>
</dbReference>
<comment type="similarity">
    <text evidence="4 5">Belongs to the RNA methyltransferase RlmH family.</text>
</comment>
<keyword evidence="7" id="KW-1185">Reference proteome</keyword>
<dbReference type="EC" id="2.1.1.177" evidence="5"/>
<keyword evidence="3 5" id="KW-0949">S-adenosyl-L-methionine</keyword>
<dbReference type="GO" id="GO:0070038">
    <property type="term" value="F:rRNA (pseudouridine-N3-)-methyltransferase activity"/>
    <property type="evidence" value="ECO:0007669"/>
    <property type="project" value="UniProtKB-UniRule"/>
</dbReference>
<name>C7N7S3_SLAHD</name>
<dbReference type="EMBL" id="CP001684">
    <property type="protein sequence ID" value="ACV22958.1"/>
    <property type="molecule type" value="Genomic_DNA"/>
</dbReference>
<dbReference type="Pfam" id="PF02590">
    <property type="entry name" value="SPOUT_MTase"/>
    <property type="match status" value="1"/>
</dbReference>
<dbReference type="eggNOG" id="COG1576">
    <property type="taxonomic scope" value="Bacteria"/>
</dbReference>
<dbReference type="Proteomes" id="UP000002026">
    <property type="component" value="Chromosome"/>
</dbReference>
<dbReference type="PIRSF" id="PIRSF004505">
    <property type="entry name" value="MT_bac"/>
    <property type="match status" value="1"/>
</dbReference>
<proteinExistence type="inferred from homology"/>
<dbReference type="SUPFAM" id="SSF75217">
    <property type="entry name" value="alpha/beta knot"/>
    <property type="match status" value="1"/>
</dbReference>
<evidence type="ECO:0000256" key="1">
    <source>
        <dbReference type="ARBA" id="ARBA00022603"/>
    </source>
</evidence>
<keyword evidence="5" id="KW-0963">Cytoplasm</keyword>
<dbReference type="NCBIfam" id="NF000985">
    <property type="entry name" value="PRK00103.1-3"/>
    <property type="match status" value="1"/>
</dbReference>
<comment type="function">
    <text evidence="5">Specifically methylates the pseudouridine at position 1915 (m3Psi1915) in 23S rRNA.</text>
</comment>
<accession>C7N7S3</accession>
<comment type="subunit">
    <text evidence="5">Homodimer.</text>
</comment>
<feature type="binding site" evidence="5">
    <location>
        <begin position="124"/>
        <end position="129"/>
    </location>
    <ligand>
        <name>S-adenosyl-L-methionine</name>
        <dbReference type="ChEBI" id="CHEBI:59789"/>
    </ligand>
</feature>
<dbReference type="InterPro" id="IPR029026">
    <property type="entry name" value="tRNA_m1G_MTases_N"/>
</dbReference>
<evidence type="ECO:0000313" key="6">
    <source>
        <dbReference type="EMBL" id="ACV22958.1"/>
    </source>
</evidence>
<dbReference type="STRING" id="471855.Shel_19420"/>
<feature type="binding site" evidence="5">
    <location>
        <position position="73"/>
    </location>
    <ligand>
        <name>S-adenosyl-L-methionine</name>
        <dbReference type="ChEBI" id="CHEBI:59789"/>
    </ligand>
</feature>
<dbReference type="Gene3D" id="3.40.1280.10">
    <property type="match status" value="1"/>
</dbReference>
<keyword evidence="1 5" id="KW-0489">Methyltransferase</keyword>
<comment type="subcellular location">
    <subcellularLocation>
        <location evidence="5">Cytoplasm</location>
    </subcellularLocation>
</comment>
<dbReference type="InterPro" id="IPR029028">
    <property type="entry name" value="Alpha/beta_knot_MTases"/>
</dbReference>
<sequence>MKIEIIAVGKLKEKYWRDACDEYLKRLKGYAKVTVHEVPDLDPKKCGGDENALKQEGKSILEALPERSHVILLDIDGKEFSSDGIAARIDAIKLGGVSDITFVVGGSNGVSDSVKSAANERLSFGRITLPHNLARVVLLEQIYRAFKISRGEPYHK</sequence>
<organism evidence="6 7">
    <name type="scientific">Slackia heliotrinireducens (strain ATCC 29202 / DSM 20476 / NCTC 11029 / RHS 1)</name>
    <name type="common">Peptococcus heliotrinreducens</name>
    <dbReference type="NCBI Taxonomy" id="471855"/>
    <lineage>
        <taxon>Bacteria</taxon>
        <taxon>Bacillati</taxon>
        <taxon>Actinomycetota</taxon>
        <taxon>Coriobacteriia</taxon>
        <taxon>Eggerthellales</taxon>
        <taxon>Eggerthellaceae</taxon>
        <taxon>Slackia</taxon>
    </lineage>
</organism>
<evidence type="ECO:0000313" key="7">
    <source>
        <dbReference type="Proteomes" id="UP000002026"/>
    </source>
</evidence>
<dbReference type="CDD" id="cd18081">
    <property type="entry name" value="RlmH-like"/>
    <property type="match status" value="1"/>
</dbReference>
<reference evidence="6 7" key="1">
    <citation type="journal article" date="2009" name="Stand. Genomic Sci.">
        <title>Complete genome sequence of Slackia heliotrinireducens type strain (RHS 1).</title>
        <authorList>
            <person name="Pukall R."/>
            <person name="Lapidus A."/>
            <person name="Nolan M."/>
            <person name="Copeland A."/>
            <person name="Glavina Del Rio T."/>
            <person name="Lucas S."/>
            <person name="Chen F."/>
            <person name="Tice H."/>
            <person name="Cheng J.F."/>
            <person name="Chertkov O."/>
            <person name="Bruce D."/>
            <person name="Goodwin L."/>
            <person name="Kuske C."/>
            <person name="Brettin T."/>
            <person name="Detter J.C."/>
            <person name="Han C."/>
            <person name="Pitluck S."/>
            <person name="Pati A."/>
            <person name="Mavrommatis K."/>
            <person name="Ivanova N."/>
            <person name="Ovchinnikova G."/>
            <person name="Chen A."/>
            <person name="Palaniappan K."/>
            <person name="Schneider S."/>
            <person name="Rohde M."/>
            <person name="Chain P."/>
            <person name="D'haeseleer P."/>
            <person name="Goker M."/>
            <person name="Bristow J."/>
            <person name="Eisen J.A."/>
            <person name="Markowitz V."/>
            <person name="Kyrpides N.C."/>
            <person name="Klenk H.P."/>
            <person name="Hugenholtz P."/>
        </authorList>
    </citation>
    <scope>NUCLEOTIDE SEQUENCE [LARGE SCALE GENOMIC DNA]</scope>
    <source>
        <strain evidence="7">ATCC 29202 / DSM 20476 / NCTC 11029 / RHS 1</strain>
    </source>
</reference>
<dbReference type="KEGG" id="shi:Shel_19420"/>
<evidence type="ECO:0000256" key="5">
    <source>
        <dbReference type="HAMAP-Rule" id="MF_00658"/>
    </source>
</evidence>
<keyword evidence="2 5" id="KW-0808">Transferase</keyword>
<keyword evidence="5" id="KW-0698">rRNA processing</keyword>
<comment type="catalytic activity">
    <reaction evidence="5">
        <text>pseudouridine(1915) in 23S rRNA + S-adenosyl-L-methionine = N(3)-methylpseudouridine(1915) in 23S rRNA + S-adenosyl-L-homocysteine + H(+)</text>
        <dbReference type="Rhea" id="RHEA:42752"/>
        <dbReference type="Rhea" id="RHEA-COMP:10221"/>
        <dbReference type="Rhea" id="RHEA-COMP:10222"/>
        <dbReference type="ChEBI" id="CHEBI:15378"/>
        <dbReference type="ChEBI" id="CHEBI:57856"/>
        <dbReference type="ChEBI" id="CHEBI:59789"/>
        <dbReference type="ChEBI" id="CHEBI:65314"/>
        <dbReference type="ChEBI" id="CHEBI:74486"/>
        <dbReference type="EC" id="2.1.1.177"/>
    </reaction>
</comment>
<evidence type="ECO:0000256" key="4">
    <source>
        <dbReference type="ARBA" id="ARBA00038303"/>
    </source>
</evidence>
<protein>
    <recommendedName>
        <fullName evidence="5">Ribosomal RNA large subunit methyltransferase H</fullName>
        <ecNumber evidence="5">2.1.1.177</ecNumber>
    </recommendedName>
    <alternativeName>
        <fullName evidence="5">23S rRNA (pseudouridine1915-N3)-methyltransferase</fullName>
    </alternativeName>
    <alternativeName>
        <fullName evidence="5">23S rRNA m3Psi1915 methyltransferase</fullName>
    </alternativeName>
    <alternativeName>
        <fullName evidence="5">rRNA (pseudouridine-N3-)-methyltransferase RlmH</fullName>
    </alternativeName>
</protein>
<evidence type="ECO:0000256" key="3">
    <source>
        <dbReference type="ARBA" id="ARBA00022691"/>
    </source>
</evidence>
<gene>
    <name evidence="5" type="primary">rlmH</name>
    <name evidence="6" type="ordered locus">Shel_19420</name>
</gene>
<dbReference type="AlphaFoldDB" id="C7N7S3"/>
<evidence type="ECO:0000256" key="2">
    <source>
        <dbReference type="ARBA" id="ARBA00022679"/>
    </source>
</evidence>
<dbReference type="HAMAP" id="MF_00658">
    <property type="entry name" value="23SrRNA_methyltr_H"/>
    <property type="match status" value="1"/>
</dbReference>
<dbReference type="InterPro" id="IPR003742">
    <property type="entry name" value="RlmH-like"/>
</dbReference>
<dbReference type="PANTHER" id="PTHR33603">
    <property type="entry name" value="METHYLTRANSFERASE"/>
    <property type="match status" value="1"/>
</dbReference>
<dbReference type="RefSeq" id="WP_012799060.1">
    <property type="nucleotide sequence ID" value="NC_013165.1"/>
</dbReference>
<dbReference type="NCBIfam" id="TIGR00246">
    <property type="entry name" value="tRNA_RlmH_YbeA"/>
    <property type="match status" value="1"/>
</dbReference>
<feature type="binding site" evidence="5">
    <location>
        <position position="105"/>
    </location>
    <ligand>
        <name>S-adenosyl-L-methionine</name>
        <dbReference type="ChEBI" id="CHEBI:59789"/>
    </ligand>
</feature>
<dbReference type="HOGENOM" id="CLU_100552_0_0_11"/>
<dbReference type="PANTHER" id="PTHR33603:SF1">
    <property type="entry name" value="RIBOSOMAL RNA LARGE SUBUNIT METHYLTRANSFERASE H"/>
    <property type="match status" value="1"/>
</dbReference>